<organism evidence="1 2">
    <name type="scientific">Escherichia coli</name>
    <dbReference type="NCBI Taxonomy" id="562"/>
    <lineage>
        <taxon>Bacteria</taxon>
        <taxon>Pseudomonadati</taxon>
        <taxon>Pseudomonadota</taxon>
        <taxon>Gammaproteobacteria</taxon>
        <taxon>Enterobacterales</taxon>
        <taxon>Enterobacteriaceae</taxon>
        <taxon>Escherichia</taxon>
    </lineage>
</organism>
<dbReference type="RefSeq" id="WP_000922096.1">
    <property type="nucleotide sequence ID" value="NZ_AP027790.1"/>
</dbReference>
<proteinExistence type="predicted"/>
<evidence type="ECO:0000313" key="2">
    <source>
        <dbReference type="Proteomes" id="UP000290652"/>
    </source>
</evidence>
<gene>
    <name evidence="1" type="ORF">EPS97_13540</name>
</gene>
<accession>A0A9Q7KDE1</accession>
<name>A0A9Q7KDE1_ECOLX</name>
<sequence length="95" mass="10404">MLKVTGLDKLQKELKDAKRILSELDGELGVVKFNPNDPASIESAIQTVNHMIDERIGGCSTNSIVGSLAQQMKETYREGILKKAAEARLTSSEDE</sequence>
<evidence type="ECO:0000313" key="1">
    <source>
        <dbReference type="EMBL" id="RXB29796.1"/>
    </source>
</evidence>
<protein>
    <submittedName>
        <fullName evidence="1">Uncharacterized protein</fullName>
    </submittedName>
</protein>
<comment type="caution">
    <text evidence="1">The sequence shown here is derived from an EMBL/GenBank/DDBJ whole genome shotgun (WGS) entry which is preliminary data.</text>
</comment>
<reference evidence="1 2" key="1">
    <citation type="submission" date="2019-01" db="EMBL/GenBank/DDBJ databases">
        <title>Genomic analysis of febrile catheter-associated UTI E. coli isolates.</title>
        <authorList>
            <person name="Potter R."/>
            <person name="Zou Z."/>
            <person name="Henderson J."/>
            <person name="Dantas G."/>
        </authorList>
    </citation>
    <scope>NUCLEOTIDE SEQUENCE [LARGE SCALE GENOMIC DNA]</scope>
    <source>
        <strain evidence="1 2">49_rectal</strain>
    </source>
</reference>
<dbReference type="EMBL" id="SCIU01000024">
    <property type="protein sequence ID" value="RXB29796.1"/>
    <property type="molecule type" value="Genomic_DNA"/>
</dbReference>
<dbReference type="Proteomes" id="UP000290652">
    <property type="component" value="Unassembled WGS sequence"/>
</dbReference>
<dbReference type="AlphaFoldDB" id="A0A9Q7KDE1"/>